<dbReference type="Pfam" id="PF22768">
    <property type="entry name" value="SPP1_Dit"/>
    <property type="match status" value="1"/>
</dbReference>
<reference evidence="2" key="1">
    <citation type="submission" date="2024-07" db="EMBL/GenBank/DDBJ databases">
        <authorList>
            <person name="Yu S.T."/>
        </authorList>
    </citation>
    <scope>NUCLEOTIDE SEQUENCE</scope>
    <source>
        <strain evidence="2">Y1</strain>
    </source>
</reference>
<sequence length="282" mass="30478">MAAIGRVVWNGLQMGPGTPYAISDLPDLDDMPDVRAYDVDRTGAHGTWTGPDYVGARVITMGITLRGADPDDLGRLVIALKRAMQPTPAPLQLTFTDRQLMVWGKVRRRHIPYDATSLQRISVAQVQFYCTDPRLYSLVSYSAGPTAAYAPASGRSYPRTYPWLYGTGGAGGALTCVNNGASDTYPTLRIDGPCVRPSIQLSETGAVLQLNNTVAPGDYVLINTANRAVLASGSTPRRDWVVAGSDWPVMPPGTSTFVYRSDPYGDGTIPTYLTVTWRDATL</sequence>
<dbReference type="EMBL" id="CP163445">
    <property type="protein sequence ID" value="XDQ79420.1"/>
    <property type="molecule type" value="Genomic_DNA"/>
</dbReference>
<evidence type="ECO:0000259" key="1">
    <source>
        <dbReference type="Pfam" id="PF22768"/>
    </source>
</evidence>
<proteinExistence type="predicted"/>
<accession>A0AB39TJM5</accession>
<protein>
    <recommendedName>
        <fullName evidence="1">Siphovirus-type tail component C-terminal domain-containing protein</fullName>
    </recommendedName>
</protein>
<organism evidence="2">
    <name type="scientific">Streptomyces sp. Y1</name>
    <dbReference type="NCBI Taxonomy" id="3238634"/>
    <lineage>
        <taxon>Bacteria</taxon>
        <taxon>Bacillati</taxon>
        <taxon>Actinomycetota</taxon>
        <taxon>Actinomycetes</taxon>
        <taxon>Kitasatosporales</taxon>
        <taxon>Streptomycetaceae</taxon>
        <taxon>Streptomyces</taxon>
    </lineage>
</organism>
<dbReference type="InterPro" id="IPR054738">
    <property type="entry name" value="Siphovirus-type_tail_C"/>
</dbReference>
<dbReference type="Gene3D" id="2.60.120.860">
    <property type="match status" value="1"/>
</dbReference>
<gene>
    <name evidence="2" type="ORF">AB2U05_13580</name>
</gene>
<feature type="domain" description="Siphovirus-type tail component C-terminal" evidence="1">
    <location>
        <begin position="180"/>
        <end position="259"/>
    </location>
</feature>
<dbReference type="RefSeq" id="WP_369183333.1">
    <property type="nucleotide sequence ID" value="NZ_CP163445.1"/>
</dbReference>
<evidence type="ECO:0000313" key="2">
    <source>
        <dbReference type="EMBL" id="XDQ79420.1"/>
    </source>
</evidence>
<dbReference type="AlphaFoldDB" id="A0AB39TJM5"/>
<name>A0AB39TJM5_9ACTN</name>